<evidence type="ECO:0000256" key="7">
    <source>
        <dbReference type="ARBA" id="ARBA00029447"/>
    </source>
</evidence>
<dbReference type="Gene3D" id="1.10.287.950">
    <property type="entry name" value="Methyl-accepting chemotaxis protein"/>
    <property type="match status" value="1"/>
</dbReference>
<protein>
    <submittedName>
        <fullName evidence="11">Methyl-accepting chemotaxis sensory transducer with Cache sensor</fullName>
    </submittedName>
</protein>
<evidence type="ECO:0000313" key="12">
    <source>
        <dbReference type="Proteomes" id="UP000009230"/>
    </source>
</evidence>
<dbReference type="eggNOG" id="COG0840">
    <property type="taxonomic scope" value="Bacteria"/>
</dbReference>
<dbReference type="SUPFAM" id="SSF58104">
    <property type="entry name" value="Methyl-accepting chemotaxis protein (MCP) signaling domain"/>
    <property type="match status" value="1"/>
</dbReference>
<dbReference type="AlphaFoldDB" id="F6CVU1"/>
<dbReference type="GO" id="GO:0007165">
    <property type="term" value="P:signal transduction"/>
    <property type="evidence" value="ECO:0007669"/>
    <property type="project" value="UniProtKB-KW"/>
</dbReference>
<keyword evidence="2" id="KW-1003">Cell membrane</keyword>
<proteinExistence type="inferred from homology"/>
<dbReference type="GO" id="GO:0004888">
    <property type="term" value="F:transmembrane signaling receptor activity"/>
    <property type="evidence" value="ECO:0007669"/>
    <property type="project" value="InterPro"/>
</dbReference>
<dbReference type="GO" id="GO:0006935">
    <property type="term" value="P:chemotaxis"/>
    <property type="evidence" value="ECO:0007669"/>
    <property type="project" value="InterPro"/>
</dbReference>
<evidence type="ECO:0000256" key="3">
    <source>
        <dbReference type="ARBA" id="ARBA00022692"/>
    </source>
</evidence>
<dbReference type="Pfam" id="PF00015">
    <property type="entry name" value="MCPsignal"/>
    <property type="match status" value="1"/>
</dbReference>
<evidence type="ECO:0000256" key="5">
    <source>
        <dbReference type="ARBA" id="ARBA00023136"/>
    </source>
</evidence>
<keyword evidence="12" id="KW-1185">Reference proteome</keyword>
<reference evidence="11 12" key="1">
    <citation type="journal article" date="2012" name="Stand. Genomic Sci.">
        <title>Complete genome sequence of Marinomonas posidonica type strain (IVIA-Po-181(T)).</title>
        <authorList>
            <person name="Lucas-Elio P."/>
            <person name="Goodwin L."/>
            <person name="Woyke T."/>
            <person name="Pitluck S."/>
            <person name="Nolan M."/>
            <person name="Kyrpides N.C."/>
            <person name="Detter J.C."/>
            <person name="Copeland A."/>
            <person name="Lu M."/>
            <person name="Bruce D."/>
            <person name="Detter C."/>
            <person name="Tapia R."/>
            <person name="Han S."/>
            <person name="Land M.L."/>
            <person name="Ivanova N."/>
            <person name="Mikhailova N."/>
            <person name="Johnston A.W."/>
            <person name="Sanchez-Amat A."/>
        </authorList>
    </citation>
    <scope>NUCLEOTIDE SEQUENCE [LARGE SCALE GENOMIC DNA]</scope>
    <source>
        <strain evidence="12">CECT 7376 / NCIMB 14433 / IVIA-Po-181</strain>
    </source>
</reference>
<evidence type="ECO:0000256" key="2">
    <source>
        <dbReference type="ARBA" id="ARBA00022475"/>
    </source>
</evidence>
<dbReference type="InterPro" id="IPR004089">
    <property type="entry name" value="MCPsignal_dom"/>
</dbReference>
<dbReference type="InterPro" id="IPR004090">
    <property type="entry name" value="Chemotax_Me-accpt_rcpt"/>
</dbReference>
<dbReference type="SMART" id="SM01049">
    <property type="entry name" value="Cache_2"/>
    <property type="match status" value="1"/>
</dbReference>
<dbReference type="KEGG" id="mpc:Mar181_0080"/>
<dbReference type="FunFam" id="1.10.287.950:FF:000001">
    <property type="entry name" value="Methyl-accepting chemotaxis sensory transducer"/>
    <property type="match status" value="1"/>
</dbReference>
<dbReference type="OrthoDB" id="6376221at2"/>
<dbReference type="PRINTS" id="PR00260">
    <property type="entry name" value="CHEMTRNSDUCR"/>
</dbReference>
<feature type="transmembrane region" description="Helical" evidence="9">
    <location>
        <begin position="7"/>
        <end position="26"/>
    </location>
</feature>
<evidence type="ECO:0000259" key="10">
    <source>
        <dbReference type="PROSITE" id="PS50111"/>
    </source>
</evidence>
<evidence type="ECO:0000256" key="9">
    <source>
        <dbReference type="SAM" id="Phobius"/>
    </source>
</evidence>
<keyword evidence="6 8" id="KW-0807">Transducer</keyword>
<gene>
    <name evidence="11" type="ordered locus">Mar181_0080</name>
</gene>
<evidence type="ECO:0000256" key="1">
    <source>
        <dbReference type="ARBA" id="ARBA00004651"/>
    </source>
</evidence>
<comment type="similarity">
    <text evidence="7">Belongs to the methyl-accepting chemotaxis (MCP) protein family.</text>
</comment>
<evidence type="ECO:0000256" key="8">
    <source>
        <dbReference type="PROSITE-ProRule" id="PRU00284"/>
    </source>
</evidence>
<dbReference type="Proteomes" id="UP000009230">
    <property type="component" value="Chromosome"/>
</dbReference>
<sequence>MKLSRQLSIIITCAAIGLIILGAVALQTLRTSLIDSGKHEIQTILTLAKEQVAHYIDLEQAGKLSREEAEEKVVETLSHIRYDASYIWANDNNSLSRVHPKSEKIGTFQESYKSDIAKLQSVDFAIKISENFKPGTTVQVLKINGMTKLPHWNWVIGFGIYMDDVNAVFVNSAISFGLIGLLILAAIIIVAVYIARSILKSIGGEPSYAMSVTSSIADGYLNETIEGKFTENSLLGSIARMQKSLQEMVRNINNGSALLTRSTNSLNEQMQQISSASQKSSDASYSTASAIQELSACIEEIANSARNTESDSEESSKLSLHGEEVVKQSAQSINDISNQITRSTEEIDSLQKRSLQIGNIVDVIRDIAEQTNLLALNAAIEAARAGEQGRGFAVVADEVRTLASRTATATSEITETINIVQTETEGVAKTMQAILPKVEESVNSSDEVSQMLTNIRTGTDKTLNRIREVSHSSDEQNKATESLAQHVEEISNMVNETAKAVESSRNSVADLDTLAAELHQSVSYFKV</sequence>
<name>F6CVU1_MARPP</name>
<evidence type="ECO:0000256" key="6">
    <source>
        <dbReference type="ARBA" id="ARBA00023224"/>
    </source>
</evidence>
<dbReference type="InterPro" id="IPR033480">
    <property type="entry name" value="sCache_2"/>
</dbReference>
<comment type="subcellular location">
    <subcellularLocation>
        <location evidence="1">Cell membrane</location>
        <topology evidence="1">Multi-pass membrane protein</topology>
    </subcellularLocation>
</comment>
<keyword evidence="4 9" id="KW-1133">Transmembrane helix</keyword>
<dbReference type="Gene3D" id="3.30.450.20">
    <property type="entry name" value="PAS domain"/>
    <property type="match status" value="1"/>
</dbReference>
<evidence type="ECO:0000256" key="4">
    <source>
        <dbReference type="ARBA" id="ARBA00022989"/>
    </source>
</evidence>
<dbReference type="PANTHER" id="PTHR32089">
    <property type="entry name" value="METHYL-ACCEPTING CHEMOTAXIS PROTEIN MCPB"/>
    <property type="match status" value="1"/>
</dbReference>
<dbReference type="GO" id="GO:0005886">
    <property type="term" value="C:plasma membrane"/>
    <property type="evidence" value="ECO:0007669"/>
    <property type="project" value="UniProtKB-SubCell"/>
</dbReference>
<dbReference type="CDD" id="cd11386">
    <property type="entry name" value="MCP_signal"/>
    <property type="match status" value="1"/>
</dbReference>
<organism evidence="11 12">
    <name type="scientific">Marinomonas posidonica (strain CECT 7376 / NCIMB 14433 / IVIA-Po-181)</name>
    <dbReference type="NCBI Taxonomy" id="491952"/>
    <lineage>
        <taxon>Bacteria</taxon>
        <taxon>Pseudomonadati</taxon>
        <taxon>Pseudomonadota</taxon>
        <taxon>Gammaproteobacteria</taxon>
        <taxon>Oceanospirillales</taxon>
        <taxon>Oceanospirillaceae</taxon>
        <taxon>Marinomonas</taxon>
    </lineage>
</organism>
<dbReference type="PROSITE" id="PS50111">
    <property type="entry name" value="CHEMOTAXIS_TRANSDUC_2"/>
    <property type="match status" value="1"/>
</dbReference>
<feature type="transmembrane region" description="Helical" evidence="9">
    <location>
        <begin position="173"/>
        <end position="195"/>
    </location>
</feature>
<dbReference type="Pfam" id="PF17200">
    <property type="entry name" value="sCache_2"/>
    <property type="match status" value="1"/>
</dbReference>
<accession>F6CVU1</accession>
<dbReference type="RefSeq" id="WP_013794626.1">
    <property type="nucleotide sequence ID" value="NC_015559.1"/>
</dbReference>
<dbReference type="STRING" id="491952.Mar181_0080"/>
<dbReference type="PANTHER" id="PTHR32089:SF112">
    <property type="entry name" value="LYSOZYME-LIKE PROTEIN-RELATED"/>
    <property type="match status" value="1"/>
</dbReference>
<keyword evidence="3 9" id="KW-0812">Transmembrane</keyword>
<evidence type="ECO:0000313" key="11">
    <source>
        <dbReference type="EMBL" id="AEF53149.1"/>
    </source>
</evidence>
<keyword evidence="5 9" id="KW-0472">Membrane</keyword>
<dbReference type="HOGENOM" id="CLU_000445_107_21_6"/>
<feature type="domain" description="Methyl-accepting transducer" evidence="10">
    <location>
        <begin position="255"/>
        <end position="491"/>
    </location>
</feature>
<dbReference type="SMART" id="SM00283">
    <property type="entry name" value="MA"/>
    <property type="match status" value="1"/>
</dbReference>
<dbReference type="EMBL" id="CP002771">
    <property type="protein sequence ID" value="AEF53149.1"/>
    <property type="molecule type" value="Genomic_DNA"/>
</dbReference>